<evidence type="ECO:0000256" key="4">
    <source>
        <dbReference type="ARBA" id="ARBA00012036"/>
    </source>
</evidence>
<evidence type="ECO:0000256" key="9">
    <source>
        <dbReference type="ARBA" id="ARBA00022759"/>
    </source>
</evidence>
<evidence type="ECO:0000256" key="15">
    <source>
        <dbReference type="ARBA" id="ARBA00041393"/>
    </source>
</evidence>
<dbReference type="EC" id="3.1.22.1" evidence="4"/>
<dbReference type="GO" id="GO:0005764">
    <property type="term" value="C:lysosome"/>
    <property type="evidence" value="ECO:0007669"/>
    <property type="project" value="UniProtKB-SubCell"/>
</dbReference>
<organism evidence="20 21">
    <name type="scientific">Mugilogobius chulae</name>
    <name type="common">yellowstripe goby</name>
    <dbReference type="NCBI Taxonomy" id="88201"/>
    <lineage>
        <taxon>Eukaryota</taxon>
        <taxon>Metazoa</taxon>
        <taxon>Chordata</taxon>
        <taxon>Craniata</taxon>
        <taxon>Vertebrata</taxon>
        <taxon>Euteleostomi</taxon>
        <taxon>Actinopterygii</taxon>
        <taxon>Neopterygii</taxon>
        <taxon>Teleostei</taxon>
        <taxon>Neoteleostei</taxon>
        <taxon>Acanthomorphata</taxon>
        <taxon>Gobiaria</taxon>
        <taxon>Gobiiformes</taxon>
        <taxon>Gobioidei</taxon>
        <taxon>Gobiidae</taxon>
        <taxon>Gobionellinae</taxon>
        <taxon>Mugilogobius</taxon>
    </lineage>
</organism>
<reference evidence="21" key="1">
    <citation type="submission" date="2024-04" db="EMBL/GenBank/DDBJ databases">
        <title>Salinicola lusitanus LLJ914,a marine bacterium isolated from the Okinawa Trough.</title>
        <authorList>
            <person name="Li J."/>
        </authorList>
    </citation>
    <scope>NUCLEOTIDE SEQUENCE [LARGE SCALE GENOMIC DNA]</scope>
</reference>
<dbReference type="Proteomes" id="UP001460270">
    <property type="component" value="Unassembled WGS sequence"/>
</dbReference>
<evidence type="ECO:0000256" key="2">
    <source>
        <dbReference type="ARBA" id="ARBA00004371"/>
    </source>
</evidence>
<keyword evidence="8 19" id="KW-0732">Signal</keyword>
<comment type="caution">
    <text evidence="20">The sequence shown here is derived from an EMBL/GenBank/DDBJ whole genome shotgun (WGS) entry which is preliminary data.</text>
</comment>
<evidence type="ECO:0000256" key="6">
    <source>
        <dbReference type="ARBA" id="ARBA00022703"/>
    </source>
</evidence>
<keyword evidence="9" id="KW-0255">Endonuclease</keyword>
<dbReference type="PANTHER" id="PTHR10858:SF9">
    <property type="entry name" value="DEOXYRIBONUCLEASE-2-ALPHA"/>
    <property type="match status" value="1"/>
</dbReference>
<keyword evidence="5" id="KW-0217">Developmental protein</keyword>
<keyword evidence="12" id="KW-0325">Glycoprotein</keyword>
<evidence type="ECO:0000256" key="5">
    <source>
        <dbReference type="ARBA" id="ARBA00022473"/>
    </source>
</evidence>
<protein>
    <recommendedName>
        <fullName evidence="14">Deoxyribonuclease-2-alpha</fullName>
        <ecNumber evidence="4">3.1.22.1</ecNumber>
    </recommendedName>
    <alternativeName>
        <fullName evidence="15">Acid DNase</fullName>
    </alternativeName>
    <alternativeName>
        <fullName evidence="17">Deoxyribonuclease II alpha</fullName>
    </alternativeName>
    <alternativeName>
        <fullName evidence="16">Lysosomal DNase II</fullName>
    </alternativeName>
</protein>
<dbReference type="GO" id="GO:0006309">
    <property type="term" value="P:apoptotic DNA fragmentation"/>
    <property type="evidence" value="ECO:0007669"/>
    <property type="project" value="TreeGrafter"/>
</dbReference>
<dbReference type="CDD" id="cd09120">
    <property type="entry name" value="PLDc_DNaseII_1"/>
    <property type="match status" value="1"/>
</dbReference>
<evidence type="ECO:0000313" key="20">
    <source>
        <dbReference type="EMBL" id="KAK7938882.1"/>
    </source>
</evidence>
<feature type="signal peptide" evidence="19">
    <location>
        <begin position="1"/>
        <end position="17"/>
    </location>
</feature>
<evidence type="ECO:0000256" key="19">
    <source>
        <dbReference type="SAM" id="SignalP"/>
    </source>
</evidence>
<keyword evidence="21" id="KW-1185">Reference proteome</keyword>
<evidence type="ECO:0000256" key="7">
    <source>
        <dbReference type="ARBA" id="ARBA00022722"/>
    </source>
</evidence>
<dbReference type="GO" id="GO:0004531">
    <property type="term" value="F:deoxyribonuclease II activity"/>
    <property type="evidence" value="ECO:0007669"/>
    <property type="project" value="UniProtKB-EC"/>
</dbReference>
<evidence type="ECO:0000256" key="16">
    <source>
        <dbReference type="ARBA" id="ARBA00041918"/>
    </source>
</evidence>
<dbReference type="InterPro" id="IPR004947">
    <property type="entry name" value="DNase_II"/>
</dbReference>
<proteinExistence type="inferred from homology"/>
<feature type="chain" id="PRO_5043553143" description="Deoxyribonuclease-2-alpha" evidence="19">
    <location>
        <begin position="18"/>
        <end position="247"/>
    </location>
</feature>
<evidence type="ECO:0000256" key="12">
    <source>
        <dbReference type="ARBA" id="ARBA00023180"/>
    </source>
</evidence>
<keyword evidence="6" id="KW-0053">Apoptosis</keyword>
<evidence type="ECO:0000256" key="8">
    <source>
        <dbReference type="ARBA" id="ARBA00022729"/>
    </source>
</evidence>
<evidence type="ECO:0000256" key="14">
    <source>
        <dbReference type="ARBA" id="ARBA00039868"/>
    </source>
</evidence>
<keyword evidence="10" id="KW-0378">Hydrolase</keyword>
<keyword evidence="7" id="KW-0540">Nuclease</keyword>
<dbReference type="AlphaFoldDB" id="A0AAW0PWI4"/>
<evidence type="ECO:0000256" key="13">
    <source>
        <dbReference type="ARBA" id="ARBA00023228"/>
    </source>
</evidence>
<dbReference type="EMBL" id="JBBPFD010000002">
    <property type="protein sequence ID" value="KAK7938882.1"/>
    <property type="molecule type" value="Genomic_DNA"/>
</dbReference>
<comment type="similarity">
    <text evidence="3">Belongs to the DNase II family.</text>
</comment>
<evidence type="ECO:0000313" key="21">
    <source>
        <dbReference type="Proteomes" id="UP001460270"/>
    </source>
</evidence>
<comment type="subcellular location">
    <subcellularLocation>
        <location evidence="2">Lysosome</location>
    </subcellularLocation>
</comment>
<dbReference type="Pfam" id="PF03265">
    <property type="entry name" value="DNase_II"/>
    <property type="match status" value="1"/>
</dbReference>
<accession>A0AAW0PWI4</accession>
<evidence type="ECO:0000256" key="10">
    <source>
        <dbReference type="ARBA" id="ARBA00022801"/>
    </source>
</evidence>
<keyword evidence="13" id="KW-0458">Lysosome</keyword>
<dbReference type="PANTHER" id="PTHR10858">
    <property type="entry name" value="DEOXYRIBONUCLEASE II"/>
    <property type="match status" value="1"/>
</dbReference>
<keyword evidence="11" id="KW-1015">Disulfide bond</keyword>
<name>A0AAW0PWI4_9GOBI</name>
<evidence type="ECO:0000256" key="17">
    <source>
        <dbReference type="ARBA" id="ARBA00043033"/>
    </source>
</evidence>
<comment type="function">
    <text evidence="18">Hydrolyzes DNA under acidic conditions with a preference for double-stranded DNA. Plays a major role in the clearance of nucleic acids generated through apoptosis, hence preventing autoinflammation. Necessary for proper fetal development and for definitive erythropoiesis in fetal liver and bone marrow, where it degrades nuclear DNA expelled from erythroid precursor cells.</text>
</comment>
<evidence type="ECO:0000256" key="1">
    <source>
        <dbReference type="ARBA" id="ARBA00000447"/>
    </source>
</evidence>
<comment type="catalytic activity">
    <reaction evidence="1">
        <text>Endonucleolytic cleavage to nucleoside 3'-phosphates and 3'-phosphooligonucleotide end-products.</text>
        <dbReference type="EC" id="3.1.22.1"/>
    </reaction>
</comment>
<evidence type="ECO:0000256" key="18">
    <source>
        <dbReference type="ARBA" id="ARBA00045381"/>
    </source>
</evidence>
<sequence>MWAVWSLVLIWSCPTSAWLSWFSSAPSDPTPVTVSCKDQDNNNVDWYILYKAPNSLNSIYIDSEGKKFSSSNSLKPISDKDGVLANTLRPMFSAVRKMPVGFGFLSYNDQPPGAQAKYKQFGHSKGVVMGDSGSEKALWLIATPPQFPFRRNQDHFWPESGYVNGQIFMCVSLPFSALLNVGKHLQNIRAYPFDYDLPTTFPQELRDAADWKQSQSLWGKFQEMKTINEKELKLMAKPVAQTAGGEE</sequence>
<evidence type="ECO:0000256" key="11">
    <source>
        <dbReference type="ARBA" id="ARBA00023157"/>
    </source>
</evidence>
<evidence type="ECO:0000256" key="3">
    <source>
        <dbReference type="ARBA" id="ARBA00007527"/>
    </source>
</evidence>
<gene>
    <name evidence="20" type="ORF">WMY93_002208</name>
</gene>